<name>A0AAV0XRG2_9HEMI</name>
<comment type="caution">
    <text evidence="1">The sequence shown here is derived from an EMBL/GenBank/DDBJ whole genome shotgun (WGS) entry which is preliminary data.</text>
</comment>
<dbReference type="EMBL" id="CARXXK010000151">
    <property type="protein sequence ID" value="CAI6370032.1"/>
    <property type="molecule type" value="Genomic_DNA"/>
</dbReference>
<sequence length="107" mass="12371">MKHTSEYLCFNCNEPANFLESFSFVSGTDILVKLSQPFLSRYFTGKIPIGRPRIKRKYVLKNNVEELGGGTDLMTRTDQEGWIECCMLGWSEMMFFLGTCIELFYLS</sequence>
<dbReference type="Proteomes" id="UP001160148">
    <property type="component" value="Unassembled WGS sequence"/>
</dbReference>
<proteinExistence type="predicted"/>
<evidence type="ECO:0000313" key="2">
    <source>
        <dbReference type="Proteomes" id="UP001160148"/>
    </source>
</evidence>
<protein>
    <submittedName>
        <fullName evidence="1">Uncharacterized protein</fullName>
    </submittedName>
</protein>
<gene>
    <name evidence="1" type="ORF">MEUPH1_LOCUS24198</name>
</gene>
<evidence type="ECO:0000313" key="1">
    <source>
        <dbReference type="EMBL" id="CAI6370032.1"/>
    </source>
</evidence>
<keyword evidence="2" id="KW-1185">Reference proteome</keyword>
<reference evidence="1 2" key="1">
    <citation type="submission" date="2023-01" db="EMBL/GenBank/DDBJ databases">
        <authorList>
            <person name="Whitehead M."/>
        </authorList>
    </citation>
    <scope>NUCLEOTIDE SEQUENCE [LARGE SCALE GENOMIC DNA]</scope>
</reference>
<dbReference type="AlphaFoldDB" id="A0AAV0XRG2"/>
<accession>A0AAV0XRG2</accession>
<organism evidence="1 2">
    <name type="scientific">Macrosiphum euphorbiae</name>
    <name type="common">potato aphid</name>
    <dbReference type="NCBI Taxonomy" id="13131"/>
    <lineage>
        <taxon>Eukaryota</taxon>
        <taxon>Metazoa</taxon>
        <taxon>Ecdysozoa</taxon>
        <taxon>Arthropoda</taxon>
        <taxon>Hexapoda</taxon>
        <taxon>Insecta</taxon>
        <taxon>Pterygota</taxon>
        <taxon>Neoptera</taxon>
        <taxon>Paraneoptera</taxon>
        <taxon>Hemiptera</taxon>
        <taxon>Sternorrhyncha</taxon>
        <taxon>Aphidomorpha</taxon>
        <taxon>Aphidoidea</taxon>
        <taxon>Aphididae</taxon>
        <taxon>Macrosiphini</taxon>
        <taxon>Macrosiphum</taxon>
    </lineage>
</organism>